<feature type="non-terminal residue" evidence="1">
    <location>
        <position position="1"/>
    </location>
</feature>
<sequence length="60" mass="6763">IRPSPCILVEGKKFRQNFLVVNIPLERFQNTQSQEKDTCCGTLNPYFGKGGEKTAESSWA</sequence>
<reference evidence="1" key="1">
    <citation type="journal article" date="2014" name="Front. Microbiol.">
        <title>High frequency of phylogenetically diverse reductive dehalogenase-homologous genes in deep subseafloor sedimentary metagenomes.</title>
        <authorList>
            <person name="Kawai M."/>
            <person name="Futagami T."/>
            <person name="Toyoda A."/>
            <person name="Takaki Y."/>
            <person name="Nishi S."/>
            <person name="Hori S."/>
            <person name="Arai W."/>
            <person name="Tsubouchi T."/>
            <person name="Morono Y."/>
            <person name="Uchiyama I."/>
            <person name="Ito T."/>
            <person name="Fujiyama A."/>
            <person name="Inagaki F."/>
            <person name="Takami H."/>
        </authorList>
    </citation>
    <scope>NUCLEOTIDE SEQUENCE</scope>
    <source>
        <strain evidence="1">Expedition CK06-06</strain>
    </source>
</reference>
<protein>
    <submittedName>
        <fullName evidence="1">Uncharacterized protein</fullName>
    </submittedName>
</protein>
<dbReference type="AlphaFoldDB" id="X1E697"/>
<comment type="caution">
    <text evidence="1">The sequence shown here is derived from an EMBL/GenBank/DDBJ whole genome shotgun (WGS) entry which is preliminary data.</text>
</comment>
<name>X1E697_9ZZZZ</name>
<accession>X1E697</accession>
<evidence type="ECO:0000313" key="1">
    <source>
        <dbReference type="EMBL" id="GAH28067.1"/>
    </source>
</evidence>
<dbReference type="EMBL" id="BARU01002426">
    <property type="protein sequence ID" value="GAH28067.1"/>
    <property type="molecule type" value="Genomic_DNA"/>
</dbReference>
<organism evidence="1">
    <name type="scientific">marine sediment metagenome</name>
    <dbReference type="NCBI Taxonomy" id="412755"/>
    <lineage>
        <taxon>unclassified sequences</taxon>
        <taxon>metagenomes</taxon>
        <taxon>ecological metagenomes</taxon>
    </lineage>
</organism>
<proteinExistence type="predicted"/>
<gene>
    <name evidence="1" type="ORF">S03H2_05737</name>
</gene>